<evidence type="ECO:0008006" key="4">
    <source>
        <dbReference type="Google" id="ProtNLM"/>
    </source>
</evidence>
<protein>
    <recommendedName>
        <fullName evidence="4">Peptidase S1</fullName>
    </recommendedName>
</protein>
<sequence length="304" mass="31598">MYKKTLLAAVAMSALGLSAPAMAQDYSAEPNYGTFSIQPGFADDPRVINVQSGGSVDASGISSDCAGYISDAPDVRLNYGQGSGTLPLIIGAMADSDTTLVINAPDGSWYCDDDRGADLNPLIRFHQPQAGQYDIWVGTYGGSDLHPARLYITELESTLADDQGGSSSGGGSSGGGGTNYGSVSLQSGFTPDPYLVRVQAGGSMSASNMASGCAGYVSSAADFELDYTSGSLPLYISADAMADTTLVVRAPNGSYYCDDDSGEGNNPRVWLQTPMTGRYQIWVGTFSSGSLQAAELNISELYSE</sequence>
<accession>A0A0G9MXM1</accession>
<evidence type="ECO:0000313" key="3">
    <source>
        <dbReference type="Proteomes" id="UP000053464"/>
    </source>
</evidence>
<dbReference type="PATRIC" id="fig|1581420.6.peg.745"/>
<dbReference type="EMBL" id="LBHB01000001">
    <property type="protein sequence ID" value="KLE35537.1"/>
    <property type="molecule type" value="Genomic_DNA"/>
</dbReference>
<name>A0A0G9MXM1_9SPHN</name>
<evidence type="ECO:0000256" key="1">
    <source>
        <dbReference type="SAM" id="SignalP"/>
    </source>
</evidence>
<gene>
    <name evidence="2" type="ORF">AAW00_03680</name>
</gene>
<evidence type="ECO:0000313" key="2">
    <source>
        <dbReference type="EMBL" id="KLE35537.1"/>
    </source>
</evidence>
<dbReference type="Proteomes" id="UP000053464">
    <property type="component" value="Unassembled WGS sequence"/>
</dbReference>
<dbReference type="STRING" id="1581420.AAW00_03680"/>
<dbReference type="RefSeq" id="WP_047002939.1">
    <property type="nucleotide sequence ID" value="NZ_LBHB01000001.1"/>
</dbReference>
<keyword evidence="3" id="KW-1185">Reference proteome</keyword>
<proteinExistence type="predicted"/>
<keyword evidence="1" id="KW-0732">Signal</keyword>
<organism evidence="2 3">
    <name type="scientific">Aurantiacibacter luteus</name>
    <dbReference type="NCBI Taxonomy" id="1581420"/>
    <lineage>
        <taxon>Bacteria</taxon>
        <taxon>Pseudomonadati</taxon>
        <taxon>Pseudomonadota</taxon>
        <taxon>Alphaproteobacteria</taxon>
        <taxon>Sphingomonadales</taxon>
        <taxon>Erythrobacteraceae</taxon>
        <taxon>Aurantiacibacter</taxon>
    </lineage>
</organism>
<dbReference type="AlphaFoldDB" id="A0A0G9MXM1"/>
<reference evidence="2 3" key="1">
    <citation type="submission" date="2015-04" db="EMBL/GenBank/DDBJ databases">
        <title>The draft genome sequence of Erythrobacter luteus KA37.</title>
        <authorList>
            <person name="Zhuang L."/>
            <person name="Liu Y."/>
            <person name="Shao Z."/>
        </authorList>
    </citation>
    <scope>NUCLEOTIDE SEQUENCE [LARGE SCALE GENOMIC DNA]</scope>
    <source>
        <strain evidence="2 3">KA37</strain>
    </source>
</reference>
<feature type="signal peptide" evidence="1">
    <location>
        <begin position="1"/>
        <end position="23"/>
    </location>
</feature>
<feature type="chain" id="PRO_5002580082" description="Peptidase S1" evidence="1">
    <location>
        <begin position="24"/>
        <end position="304"/>
    </location>
</feature>
<comment type="caution">
    <text evidence="2">The sequence shown here is derived from an EMBL/GenBank/DDBJ whole genome shotgun (WGS) entry which is preliminary data.</text>
</comment>